<keyword evidence="13" id="KW-1185">Reference proteome</keyword>
<dbReference type="PROSITE" id="PS01108">
    <property type="entry name" value="RIBOSOMAL_L24"/>
    <property type="match status" value="1"/>
</dbReference>
<dbReference type="InterPro" id="IPR057264">
    <property type="entry name" value="Ribosomal_uL24_C"/>
</dbReference>
<sequence>MSLCIKKDDKVMVIAGKEKGRIGKVLKVLPKEQKIIVEKINMVKRHAKPSPTTGKGGIIEKEAPIHISNVMVMCDKCMRPVRIGRKVLEDGRKVRYCKKCNEVIDKV</sequence>
<dbReference type="GO" id="GO:0003735">
    <property type="term" value="F:structural constituent of ribosome"/>
    <property type="evidence" value="ECO:0007669"/>
    <property type="project" value="InterPro"/>
</dbReference>
<feature type="domain" description="KOW" evidence="10">
    <location>
        <begin position="4"/>
        <end position="31"/>
    </location>
</feature>
<evidence type="ECO:0000313" key="12">
    <source>
        <dbReference type="EMBL" id="HEC67367.1"/>
    </source>
</evidence>
<comment type="similarity">
    <text evidence="1 8 9">Belongs to the universal ribosomal protein uL24 family.</text>
</comment>
<evidence type="ECO:0000256" key="5">
    <source>
        <dbReference type="ARBA" id="ARBA00023274"/>
    </source>
</evidence>
<dbReference type="NCBIfam" id="TIGR01079">
    <property type="entry name" value="rplX_bact"/>
    <property type="match status" value="1"/>
</dbReference>
<dbReference type="Proteomes" id="UP000070560">
    <property type="component" value="Chromosome"/>
</dbReference>
<dbReference type="EMBL" id="CP013015">
    <property type="protein sequence ID" value="AMM40276.1"/>
    <property type="molecule type" value="Genomic_DNA"/>
</dbReference>
<dbReference type="InterPro" id="IPR014722">
    <property type="entry name" value="Rib_uL2_dom2"/>
</dbReference>
<protein>
    <recommendedName>
        <fullName evidence="6 8">Large ribosomal subunit protein uL24</fullName>
    </recommendedName>
</protein>
<evidence type="ECO:0000256" key="7">
    <source>
        <dbReference type="ARBA" id="ARBA00058688"/>
    </source>
</evidence>
<comment type="subunit">
    <text evidence="8">Part of the 50S ribosomal subunit.</text>
</comment>
<reference evidence="12" key="2">
    <citation type="journal article" date="2020" name="mSystems">
        <title>Genome- and Community-Level Interaction Insights into Carbon Utilization and Element Cycling Functions of Hydrothermarchaeota in Hydrothermal Sediment.</title>
        <authorList>
            <person name="Zhou Z."/>
            <person name="Liu Y."/>
            <person name="Xu W."/>
            <person name="Pan J."/>
            <person name="Luo Z.H."/>
            <person name="Li M."/>
        </authorList>
    </citation>
    <scope>NUCLEOTIDE SEQUENCE [LARGE SCALE GENOMIC DNA]</scope>
    <source>
        <strain evidence="12">HyVt-389</strain>
    </source>
</reference>
<keyword evidence="2 8" id="KW-0699">rRNA-binding</keyword>
<dbReference type="InterPro" id="IPR005825">
    <property type="entry name" value="Ribosomal_uL24_CS"/>
</dbReference>
<accession>A0A7C1ZMR3</accession>
<gene>
    <name evidence="8" type="primary">rplX</name>
    <name evidence="12" type="ORF">ENI35_00905</name>
    <name evidence="11" type="ORF">HS1_000470</name>
</gene>
<dbReference type="SUPFAM" id="SSF50104">
    <property type="entry name" value="Translation proteins SH3-like domain"/>
    <property type="match status" value="1"/>
</dbReference>
<dbReference type="GO" id="GO:0006412">
    <property type="term" value="P:translation"/>
    <property type="evidence" value="ECO:0007669"/>
    <property type="project" value="UniProtKB-UniRule"/>
</dbReference>
<dbReference type="EMBL" id="DRIH01000025">
    <property type="protein sequence ID" value="HEC67367.1"/>
    <property type="molecule type" value="Genomic_DNA"/>
</dbReference>
<evidence type="ECO:0000259" key="10">
    <source>
        <dbReference type="SMART" id="SM00739"/>
    </source>
</evidence>
<dbReference type="InterPro" id="IPR008991">
    <property type="entry name" value="Translation_prot_SH3-like_sf"/>
</dbReference>
<dbReference type="KEGG" id="daw:HS1_000470"/>
<dbReference type="InterPro" id="IPR041988">
    <property type="entry name" value="Ribosomal_uL24_KOW"/>
</dbReference>
<evidence type="ECO:0000256" key="8">
    <source>
        <dbReference type="HAMAP-Rule" id="MF_01326"/>
    </source>
</evidence>
<dbReference type="PANTHER" id="PTHR12903">
    <property type="entry name" value="MITOCHONDRIAL RIBOSOMAL PROTEIN L24"/>
    <property type="match status" value="1"/>
</dbReference>
<reference evidence="11 13" key="1">
    <citation type="submission" date="2015-10" db="EMBL/GenBank/DDBJ databases">
        <title>Candidatus Desulfofervidus auxilii, a hydrogenotrophic sulfate-reducing bacterium involved in the thermophilic anaerobic oxidation of methane.</title>
        <authorList>
            <person name="Krukenberg V."/>
            <person name="Richter M."/>
            <person name="Wegener G."/>
        </authorList>
    </citation>
    <scope>NUCLEOTIDE SEQUENCE [LARGE SCALE GENOMIC DNA]</scope>
    <source>
        <strain evidence="11 13">HS1</strain>
    </source>
</reference>
<evidence type="ECO:0000256" key="2">
    <source>
        <dbReference type="ARBA" id="ARBA00022730"/>
    </source>
</evidence>
<keyword evidence="4 8" id="KW-0689">Ribosomal protein</keyword>
<evidence type="ECO:0000313" key="13">
    <source>
        <dbReference type="Proteomes" id="UP000070560"/>
    </source>
</evidence>
<name>A0A7C1ZMR3_DESA2</name>
<evidence type="ECO:0000256" key="4">
    <source>
        <dbReference type="ARBA" id="ARBA00022980"/>
    </source>
</evidence>
<evidence type="ECO:0000256" key="1">
    <source>
        <dbReference type="ARBA" id="ARBA00010618"/>
    </source>
</evidence>
<proteinExistence type="inferred from homology"/>
<comment type="function">
    <text evidence="7 8">One of the proteins that surrounds the polypeptide exit tunnel on the outside of the subunit.</text>
</comment>
<comment type="function">
    <text evidence="8">One of two assembly initiator proteins, it binds directly to the 5'-end of the 23S rRNA, where it nucleates assembly of the 50S subunit.</text>
</comment>
<dbReference type="Proteomes" id="UP000885738">
    <property type="component" value="Unassembled WGS sequence"/>
</dbReference>
<dbReference type="InterPro" id="IPR005824">
    <property type="entry name" value="KOW"/>
</dbReference>
<organism evidence="12">
    <name type="scientific">Desulfofervidus auxilii</name>
    <dbReference type="NCBI Taxonomy" id="1621989"/>
    <lineage>
        <taxon>Bacteria</taxon>
        <taxon>Pseudomonadati</taxon>
        <taxon>Thermodesulfobacteriota</taxon>
        <taxon>Candidatus Desulfofervidia</taxon>
        <taxon>Candidatus Desulfofervidales</taxon>
        <taxon>Candidatus Desulfofervidaceae</taxon>
        <taxon>Candidatus Desulfofervidus</taxon>
    </lineage>
</organism>
<keyword evidence="3 8" id="KW-0694">RNA-binding</keyword>
<evidence type="ECO:0000256" key="3">
    <source>
        <dbReference type="ARBA" id="ARBA00022884"/>
    </source>
</evidence>
<dbReference type="GO" id="GO:0005840">
    <property type="term" value="C:ribosome"/>
    <property type="evidence" value="ECO:0007669"/>
    <property type="project" value="UniProtKB-KW"/>
</dbReference>
<dbReference type="Pfam" id="PF00467">
    <property type="entry name" value="KOW"/>
    <property type="match status" value="1"/>
</dbReference>
<evidence type="ECO:0000313" key="11">
    <source>
        <dbReference type="EMBL" id="AMM40276.1"/>
    </source>
</evidence>
<dbReference type="CDD" id="cd06089">
    <property type="entry name" value="KOW_RPL26"/>
    <property type="match status" value="1"/>
</dbReference>
<dbReference type="GO" id="GO:1990904">
    <property type="term" value="C:ribonucleoprotein complex"/>
    <property type="evidence" value="ECO:0007669"/>
    <property type="project" value="UniProtKB-KW"/>
</dbReference>
<dbReference type="Pfam" id="PF17136">
    <property type="entry name" value="ribosomal_L24"/>
    <property type="match status" value="1"/>
</dbReference>
<evidence type="ECO:0000256" key="6">
    <source>
        <dbReference type="ARBA" id="ARBA00035206"/>
    </source>
</evidence>
<dbReference type="FunFam" id="2.30.30.30:FF:000004">
    <property type="entry name" value="50S ribosomal protein L24"/>
    <property type="match status" value="1"/>
</dbReference>
<dbReference type="InterPro" id="IPR003256">
    <property type="entry name" value="Ribosomal_uL24"/>
</dbReference>
<dbReference type="AlphaFoldDB" id="A0A7C1ZMR3"/>
<dbReference type="HAMAP" id="MF_01326_B">
    <property type="entry name" value="Ribosomal_uL24_B"/>
    <property type="match status" value="1"/>
</dbReference>
<dbReference type="OrthoDB" id="9807419at2"/>
<dbReference type="Gene3D" id="2.30.30.30">
    <property type="match status" value="1"/>
</dbReference>
<dbReference type="SMART" id="SM00739">
    <property type="entry name" value="KOW"/>
    <property type="match status" value="1"/>
</dbReference>
<keyword evidence="5 8" id="KW-0687">Ribonucleoprotein</keyword>
<evidence type="ECO:0000256" key="9">
    <source>
        <dbReference type="RuleBase" id="RU003477"/>
    </source>
</evidence>
<dbReference type="GO" id="GO:0019843">
    <property type="term" value="F:rRNA binding"/>
    <property type="evidence" value="ECO:0007669"/>
    <property type="project" value="UniProtKB-UniRule"/>
</dbReference>